<dbReference type="EMBL" id="CAJJDP010000080">
    <property type="protein sequence ID" value="CAD8183682.1"/>
    <property type="molecule type" value="Genomic_DNA"/>
</dbReference>
<protein>
    <submittedName>
        <fullName evidence="2">Uncharacterized protein</fullName>
    </submittedName>
</protein>
<keyword evidence="3" id="KW-1185">Reference proteome</keyword>
<feature type="compositionally biased region" description="Basic residues" evidence="1">
    <location>
        <begin position="43"/>
        <end position="57"/>
    </location>
</feature>
<comment type="caution">
    <text evidence="2">The sequence shown here is derived from an EMBL/GenBank/DDBJ whole genome shotgun (WGS) entry which is preliminary data.</text>
</comment>
<sequence>MPQLHTKGDLIEDQQQDQDKSIFSLRNGTKDDQAFDTDNQQKQSKKQRYNQNTRRRNGIIQSMNVQELVKNQKDCQKQKLNIITQVSSIQIPRTNQRNKKQIQGCIRQIFDLEIKKMQQ</sequence>
<organism evidence="2 3">
    <name type="scientific">Paramecium octaurelia</name>
    <dbReference type="NCBI Taxonomy" id="43137"/>
    <lineage>
        <taxon>Eukaryota</taxon>
        <taxon>Sar</taxon>
        <taxon>Alveolata</taxon>
        <taxon>Ciliophora</taxon>
        <taxon>Intramacronucleata</taxon>
        <taxon>Oligohymenophorea</taxon>
        <taxon>Peniculida</taxon>
        <taxon>Parameciidae</taxon>
        <taxon>Paramecium</taxon>
    </lineage>
</organism>
<name>A0A8S1W5I1_PAROT</name>
<dbReference type="Proteomes" id="UP000683925">
    <property type="component" value="Unassembled WGS sequence"/>
</dbReference>
<accession>A0A8S1W5I1</accession>
<feature type="region of interest" description="Disordered" evidence="1">
    <location>
        <begin position="1"/>
        <end position="59"/>
    </location>
</feature>
<reference evidence="2" key="1">
    <citation type="submission" date="2021-01" db="EMBL/GenBank/DDBJ databases">
        <authorList>
            <consortium name="Genoscope - CEA"/>
            <person name="William W."/>
        </authorList>
    </citation>
    <scope>NUCLEOTIDE SEQUENCE</scope>
</reference>
<gene>
    <name evidence="2" type="ORF">POCTA_138.1.T0810204</name>
</gene>
<feature type="compositionally biased region" description="Basic and acidic residues" evidence="1">
    <location>
        <begin position="1"/>
        <end position="10"/>
    </location>
</feature>
<evidence type="ECO:0000313" key="2">
    <source>
        <dbReference type="EMBL" id="CAD8183682.1"/>
    </source>
</evidence>
<evidence type="ECO:0000313" key="3">
    <source>
        <dbReference type="Proteomes" id="UP000683925"/>
    </source>
</evidence>
<dbReference type="AlphaFoldDB" id="A0A8S1W5I1"/>
<evidence type="ECO:0000256" key="1">
    <source>
        <dbReference type="SAM" id="MobiDB-lite"/>
    </source>
</evidence>
<proteinExistence type="predicted"/>